<accession>A0A7D5K9H6</accession>
<dbReference type="SUPFAM" id="SSF50969">
    <property type="entry name" value="YVTN repeat-like/Quinoprotein amine dehydrogenase"/>
    <property type="match status" value="1"/>
</dbReference>
<protein>
    <recommendedName>
        <fullName evidence="4">LVIVD repeat-containing protein</fullName>
    </recommendedName>
</protein>
<evidence type="ECO:0000313" key="3">
    <source>
        <dbReference type="Proteomes" id="UP000509750"/>
    </source>
</evidence>
<dbReference type="GeneID" id="56030521"/>
<dbReference type="RefSeq" id="WP_179170653.1">
    <property type="nucleotide sequence ID" value="NZ_CP058529.1"/>
</dbReference>
<feature type="compositionally biased region" description="Low complexity" evidence="1">
    <location>
        <begin position="423"/>
        <end position="454"/>
    </location>
</feature>
<dbReference type="InterPro" id="IPR011044">
    <property type="entry name" value="Quino_amine_DH_bsu"/>
</dbReference>
<keyword evidence="3" id="KW-1185">Reference proteome</keyword>
<proteinExistence type="predicted"/>
<dbReference type="EMBL" id="CP058529">
    <property type="protein sequence ID" value="QLG29079.1"/>
    <property type="molecule type" value="Genomic_DNA"/>
</dbReference>
<feature type="region of interest" description="Disordered" evidence="1">
    <location>
        <begin position="235"/>
        <end position="271"/>
    </location>
</feature>
<dbReference type="Pfam" id="PF08309">
    <property type="entry name" value="LVIVD"/>
    <property type="match status" value="3"/>
</dbReference>
<evidence type="ECO:0000256" key="1">
    <source>
        <dbReference type="SAM" id="MobiDB-lite"/>
    </source>
</evidence>
<dbReference type="KEGG" id="halg:HUG10_16770"/>
<dbReference type="OrthoDB" id="134269at2157"/>
<gene>
    <name evidence="2" type="ORF">HUG10_16770</name>
</gene>
<evidence type="ECO:0000313" key="2">
    <source>
        <dbReference type="EMBL" id="QLG29079.1"/>
    </source>
</evidence>
<dbReference type="AlphaFoldDB" id="A0A7D5K9H6"/>
<name>A0A7D5K9H6_9EURY</name>
<evidence type="ECO:0008006" key="4">
    <source>
        <dbReference type="Google" id="ProtNLM"/>
    </source>
</evidence>
<feature type="region of interest" description="Disordered" evidence="1">
    <location>
        <begin position="286"/>
        <end position="322"/>
    </location>
</feature>
<feature type="region of interest" description="Disordered" evidence="1">
    <location>
        <begin position="399"/>
        <end position="454"/>
    </location>
</feature>
<reference evidence="2 3" key="1">
    <citation type="submission" date="2020-07" db="EMBL/GenBank/DDBJ databases">
        <title>Gai3-2, isolated from salt lake.</title>
        <authorList>
            <person name="Cui H."/>
            <person name="Shi X."/>
        </authorList>
    </citation>
    <scope>NUCLEOTIDE SEQUENCE [LARGE SCALE GENOMIC DNA]</scope>
    <source>
        <strain evidence="2 3">Gai3-2</strain>
    </source>
</reference>
<dbReference type="Proteomes" id="UP000509750">
    <property type="component" value="Chromosome"/>
</dbReference>
<sequence length="483" mass="50368">MRRRDALRAGVGFLGAVPFVGRGAAQDGTATGSAGYEPLGRLELDGTKEAVVDPDGDVVYLALTDGYGVVDVSDPANPAVLAERRDLRADTEDGAMRQIHDVKHSGDTLAVVGPANSVREGSAGALLVDVSDPANPTERAFFPTDYPIHNCFLDGSTLYLTANGVDGNPLVVVDASGDDPTELARWSLTDHEPAWRDVRSNLRPLHDVWVRDGLAGLAYWDAGTYLLDVSDPSAPSHVGTIPASDPEALADPPARESLSPPGNHHYAATDPANDLLGVGKESWGAQVDGEYEGGPSGIDLYDVSDPSAPEHLSTVSPPPTPDPSFSGVWTTAHNFELRDGTLYSSWYQGGVKRHDVSDPSNPVEETWWVDPDATRFWAAPVVTPGELFVAPSMGTDDGTAGLWTFPDEAGTGGDPDALRESGTSTATDDPTASTTPSASTSSPTDATRTESSSTAAAAGFGATAALGGLGLAAWRALAGREEP</sequence>
<dbReference type="InterPro" id="IPR013211">
    <property type="entry name" value="LVIVD"/>
</dbReference>
<organism evidence="2 3">
    <name type="scientific">Halorarum halophilum</name>
    <dbReference type="NCBI Taxonomy" id="2743090"/>
    <lineage>
        <taxon>Archaea</taxon>
        <taxon>Methanobacteriati</taxon>
        <taxon>Methanobacteriota</taxon>
        <taxon>Stenosarchaea group</taxon>
        <taxon>Halobacteria</taxon>
        <taxon>Halobacteriales</taxon>
        <taxon>Haloferacaceae</taxon>
        <taxon>Halorarum</taxon>
    </lineage>
</organism>